<keyword evidence="1" id="KW-0472">Membrane</keyword>
<proteinExistence type="predicted"/>
<gene>
    <name evidence="2" type="ORF">KGD84_31765</name>
</gene>
<evidence type="ECO:0000256" key="1">
    <source>
        <dbReference type="SAM" id="Phobius"/>
    </source>
</evidence>
<accession>A0ABX8BPY0</accession>
<protein>
    <submittedName>
        <fullName evidence="2">Uncharacterized protein</fullName>
    </submittedName>
</protein>
<organism evidence="2 3">
    <name type="scientific">Nocardiopsis changdeensis</name>
    <dbReference type="NCBI Taxonomy" id="2831969"/>
    <lineage>
        <taxon>Bacteria</taxon>
        <taxon>Bacillati</taxon>
        <taxon>Actinomycetota</taxon>
        <taxon>Actinomycetes</taxon>
        <taxon>Streptosporangiales</taxon>
        <taxon>Nocardiopsidaceae</taxon>
        <taxon>Nocardiopsis</taxon>
    </lineage>
</organism>
<feature type="transmembrane region" description="Helical" evidence="1">
    <location>
        <begin position="33"/>
        <end position="51"/>
    </location>
</feature>
<keyword evidence="1" id="KW-0812">Transmembrane</keyword>
<dbReference type="Proteomes" id="UP000676079">
    <property type="component" value="Chromosome"/>
</dbReference>
<evidence type="ECO:0000313" key="2">
    <source>
        <dbReference type="EMBL" id="QUX22798.1"/>
    </source>
</evidence>
<dbReference type="EMBL" id="CP074133">
    <property type="protein sequence ID" value="QUX22798.1"/>
    <property type="molecule type" value="Genomic_DNA"/>
</dbReference>
<sequence>MAPLVRALGFLIPLPLMAVASLGYINFEFWQATFYVFLALGIGLLLSALVSRVASVRVEVRDGVLTLSKVPLAEVLLLGMGEIPESERLRLPVAEISYAGSARFRLRDITLRTDGNFTKRRAGGGMEFVTRDGRYLVARVKDADGLKHALLAHGMHPAALQAPFPAGIGSPETVREQRAYHPGPPVPPPYGR</sequence>
<dbReference type="RefSeq" id="WP_220564010.1">
    <property type="nucleotide sequence ID" value="NZ_CP074133.1"/>
</dbReference>
<feature type="transmembrane region" description="Helical" evidence="1">
    <location>
        <begin position="7"/>
        <end position="27"/>
    </location>
</feature>
<keyword evidence="3" id="KW-1185">Reference proteome</keyword>
<keyword evidence="1" id="KW-1133">Transmembrane helix</keyword>
<reference evidence="2 3" key="1">
    <citation type="submission" date="2021-05" db="EMBL/GenBank/DDBJ databases">
        <title>Direct Submission.</title>
        <authorList>
            <person name="Li K."/>
            <person name="Gao J."/>
        </authorList>
    </citation>
    <scope>NUCLEOTIDE SEQUENCE [LARGE SCALE GENOMIC DNA]</scope>
    <source>
        <strain evidence="2 3">Mg02</strain>
    </source>
</reference>
<evidence type="ECO:0000313" key="3">
    <source>
        <dbReference type="Proteomes" id="UP000676079"/>
    </source>
</evidence>
<name>A0ABX8BPY0_9ACTN</name>